<reference evidence="1" key="1">
    <citation type="journal article" date="2019" name="Environ. Microbiol.">
        <title>Fungal ecological strategies reflected in gene transcription - a case study of two litter decomposers.</title>
        <authorList>
            <person name="Barbi F."/>
            <person name="Kohler A."/>
            <person name="Barry K."/>
            <person name="Baskaran P."/>
            <person name="Daum C."/>
            <person name="Fauchery L."/>
            <person name="Ihrmark K."/>
            <person name="Kuo A."/>
            <person name="LaButti K."/>
            <person name="Lipzen A."/>
            <person name="Morin E."/>
            <person name="Grigoriev I.V."/>
            <person name="Henrissat B."/>
            <person name="Lindahl B."/>
            <person name="Martin F."/>
        </authorList>
    </citation>
    <scope>NUCLEOTIDE SEQUENCE</scope>
    <source>
        <strain evidence="1">JB14</strain>
    </source>
</reference>
<dbReference type="OrthoDB" id="408631at2759"/>
<evidence type="ECO:0008006" key="3">
    <source>
        <dbReference type="Google" id="ProtNLM"/>
    </source>
</evidence>
<accession>A0A6A4HFM2</accession>
<name>A0A6A4HFM2_9AGAR</name>
<evidence type="ECO:0000313" key="2">
    <source>
        <dbReference type="Proteomes" id="UP000799118"/>
    </source>
</evidence>
<sequence>MSPFPQLRSYHTSEVPMVFGTYNPSSESAFVIENGIQAPSTSTETALLKTLQSAWVAFAQDPQNGLPSLGWSFTESAVIDALCPEISSFENISTSIKSSS</sequence>
<dbReference type="Proteomes" id="UP000799118">
    <property type="component" value="Unassembled WGS sequence"/>
</dbReference>
<gene>
    <name evidence="1" type="ORF">BT96DRAFT_941650</name>
</gene>
<evidence type="ECO:0000313" key="1">
    <source>
        <dbReference type="EMBL" id="KAE9396541.1"/>
    </source>
</evidence>
<keyword evidence="2" id="KW-1185">Reference proteome</keyword>
<dbReference type="EMBL" id="ML769512">
    <property type="protein sequence ID" value="KAE9396541.1"/>
    <property type="molecule type" value="Genomic_DNA"/>
</dbReference>
<protein>
    <recommendedName>
        <fullName evidence="3">Carboxylesterase type B domain-containing protein</fullName>
    </recommendedName>
</protein>
<proteinExistence type="predicted"/>
<dbReference type="AlphaFoldDB" id="A0A6A4HFM2"/>
<organism evidence="1 2">
    <name type="scientific">Gymnopus androsaceus JB14</name>
    <dbReference type="NCBI Taxonomy" id="1447944"/>
    <lineage>
        <taxon>Eukaryota</taxon>
        <taxon>Fungi</taxon>
        <taxon>Dikarya</taxon>
        <taxon>Basidiomycota</taxon>
        <taxon>Agaricomycotina</taxon>
        <taxon>Agaricomycetes</taxon>
        <taxon>Agaricomycetidae</taxon>
        <taxon>Agaricales</taxon>
        <taxon>Marasmiineae</taxon>
        <taxon>Omphalotaceae</taxon>
        <taxon>Gymnopus</taxon>
    </lineage>
</organism>